<dbReference type="InParanoid" id="A0A3Q7HQU2"/>
<dbReference type="AlphaFoldDB" id="A0A3Q7HQU2"/>
<keyword evidence="2" id="KW-1185">Reference proteome</keyword>
<dbReference type="PANTHER" id="PTHR43207">
    <property type="entry name" value="AROGENATE DEHYDROGENASE-RELATED"/>
    <property type="match status" value="1"/>
</dbReference>
<dbReference type="Gramene" id="Solyc06g060925.1.1">
    <property type="protein sequence ID" value="Solyc06g060925.1.1"/>
    <property type="gene ID" value="Solyc06g060925.1"/>
</dbReference>
<proteinExistence type="predicted"/>
<dbReference type="STRING" id="4081.A0A3Q7HQU2"/>
<evidence type="ECO:0000313" key="2">
    <source>
        <dbReference type="Proteomes" id="UP000004994"/>
    </source>
</evidence>
<sequence>MYIYIYWGNLVGNFGQFLAEVFIRQGHSLGVSFSKIHVIFVSNTLMFSFLCISTESVHRSLRIQSFLQVLAGHFDILCAHLMFGPESGKDSWKDLAFVFELVNGDQEQQGLTSFFIYIFEKEGCMISLLSTKGYETLKEELFGHLHDLTADVD</sequence>
<organism evidence="1">
    <name type="scientific">Solanum lycopersicum</name>
    <name type="common">Tomato</name>
    <name type="synonym">Lycopersicon esculentum</name>
    <dbReference type="NCBI Taxonomy" id="4081"/>
    <lineage>
        <taxon>Eukaryota</taxon>
        <taxon>Viridiplantae</taxon>
        <taxon>Streptophyta</taxon>
        <taxon>Embryophyta</taxon>
        <taxon>Tracheophyta</taxon>
        <taxon>Spermatophyta</taxon>
        <taxon>Magnoliopsida</taxon>
        <taxon>eudicotyledons</taxon>
        <taxon>Gunneridae</taxon>
        <taxon>Pentapetalae</taxon>
        <taxon>asterids</taxon>
        <taxon>lamiids</taxon>
        <taxon>Solanales</taxon>
        <taxon>Solanaceae</taxon>
        <taxon>Solanoideae</taxon>
        <taxon>Solaneae</taxon>
        <taxon>Solanum</taxon>
        <taxon>Solanum subgen. Lycopersicon</taxon>
    </lineage>
</organism>
<name>A0A3Q7HQU2_SOLLC</name>
<dbReference type="PANTHER" id="PTHR43207:SF4">
    <property type="entry name" value="AROGENATE DEHYDROGENASE 2, CHLOROPLASTIC"/>
    <property type="match status" value="1"/>
</dbReference>
<evidence type="ECO:0000313" key="1">
    <source>
        <dbReference type="EnsemblPlants" id="Solyc06g060925.1.1"/>
    </source>
</evidence>
<dbReference type="Proteomes" id="UP000004994">
    <property type="component" value="Chromosome 6"/>
</dbReference>
<reference evidence="1" key="2">
    <citation type="submission" date="2019-01" db="UniProtKB">
        <authorList>
            <consortium name="EnsemblPlants"/>
        </authorList>
    </citation>
    <scope>IDENTIFICATION</scope>
    <source>
        <strain evidence="1">cv. Heinz 1706</strain>
    </source>
</reference>
<dbReference type="GO" id="GO:0006571">
    <property type="term" value="P:tyrosine biosynthetic process"/>
    <property type="evidence" value="ECO:0007669"/>
    <property type="project" value="InterPro"/>
</dbReference>
<dbReference type="InterPro" id="IPR045011">
    <property type="entry name" value="TYRAAT1/2"/>
</dbReference>
<dbReference type="EnsemblPlants" id="Solyc06g060925.1.1">
    <property type="protein sequence ID" value="Solyc06g060925.1.1"/>
    <property type="gene ID" value="Solyc06g060925.1"/>
</dbReference>
<reference evidence="1" key="1">
    <citation type="journal article" date="2012" name="Nature">
        <title>The tomato genome sequence provides insights into fleshy fruit evolution.</title>
        <authorList>
            <consortium name="Tomato Genome Consortium"/>
        </authorList>
    </citation>
    <scope>NUCLEOTIDE SEQUENCE [LARGE SCALE GENOMIC DNA]</scope>
    <source>
        <strain evidence="1">cv. Heinz 1706</strain>
    </source>
</reference>
<dbReference type="GO" id="GO:0033730">
    <property type="term" value="F:arogenate dehydrogenase (NADP+) activity"/>
    <property type="evidence" value="ECO:0007669"/>
    <property type="project" value="InterPro"/>
</dbReference>
<protein>
    <submittedName>
        <fullName evidence="1">Uncharacterized protein</fullName>
    </submittedName>
</protein>
<dbReference type="PaxDb" id="4081-Solyc06g060930.1.1"/>
<accession>A0A3Q7HQU2</accession>